<keyword evidence="1" id="KW-0812">Transmembrane</keyword>
<proteinExistence type="predicted"/>
<organism evidence="2 3">
    <name type="scientific">Candidatus Marsarchaeota G1 archaeon OSP_D</name>
    <dbReference type="NCBI Taxonomy" id="1978155"/>
    <lineage>
        <taxon>Archaea</taxon>
        <taxon>Candidatus Marsarchaeota</taxon>
        <taxon>Candidatus Marsarchaeota group 1</taxon>
    </lineage>
</organism>
<evidence type="ECO:0000256" key="1">
    <source>
        <dbReference type="SAM" id="Phobius"/>
    </source>
</evidence>
<dbReference type="EMBL" id="NEXC01000015">
    <property type="protein sequence ID" value="PSN83777.1"/>
    <property type="molecule type" value="Genomic_DNA"/>
</dbReference>
<dbReference type="AlphaFoldDB" id="A0A2R6ABR3"/>
<evidence type="ECO:0000313" key="3">
    <source>
        <dbReference type="Proteomes" id="UP000240880"/>
    </source>
</evidence>
<comment type="caution">
    <text evidence="2">The sequence shown here is derived from an EMBL/GenBank/DDBJ whole genome shotgun (WGS) entry which is preliminary data.</text>
</comment>
<accession>A0A2R6ABR3</accession>
<feature type="transmembrane region" description="Helical" evidence="1">
    <location>
        <begin position="38"/>
        <end position="57"/>
    </location>
</feature>
<reference evidence="2 3" key="1">
    <citation type="submission" date="2017-04" db="EMBL/GenBank/DDBJ databases">
        <title>Novel microbial lineages endemic to geothermal iron-oxide mats fill important gaps in the evolutionary history of Archaea.</title>
        <authorList>
            <person name="Jay Z.J."/>
            <person name="Beam J.P."/>
            <person name="Dlakic M."/>
            <person name="Rusch D.B."/>
            <person name="Kozubal M.A."/>
            <person name="Inskeep W.P."/>
        </authorList>
    </citation>
    <scope>NUCLEOTIDE SEQUENCE [LARGE SCALE GENOMIC DNA]</scope>
    <source>
        <strain evidence="2">OSP_D</strain>
    </source>
</reference>
<evidence type="ECO:0000313" key="2">
    <source>
        <dbReference type="EMBL" id="PSN83777.1"/>
    </source>
</evidence>
<feature type="transmembrane region" description="Helical" evidence="1">
    <location>
        <begin position="6"/>
        <end position="26"/>
    </location>
</feature>
<name>A0A2R6ABR3_9ARCH</name>
<keyword evidence="1" id="KW-1133">Transmembrane helix</keyword>
<gene>
    <name evidence="2" type="ORF">B9Q01_03540</name>
</gene>
<sequence length="74" mass="8253">MPNRTVLIVLISLVLVVQVIIGYAFNYINPTTMAGQRTAGLLVALDSLLFVSVISVYERFFAKTVYVEKEEANE</sequence>
<keyword evidence="1" id="KW-0472">Membrane</keyword>
<protein>
    <submittedName>
        <fullName evidence="2">Uncharacterized protein</fullName>
    </submittedName>
</protein>
<dbReference type="Proteomes" id="UP000240880">
    <property type="component" value="Unassembled WGS sequence"/>
</dbReference>